<keyword evidence="1" id="KW-0472">Membrane</keyword>
<evidence type="ECO:0000313" key="3">
    <source>
        <dbReference type="Proteomes" id="UP001497516"/>
    </source>
</evidence>
<feature type="transmembrane region" description="Helical" evidence="1">
    <location>
        <begin position="61"/>
        <end position="81"/>
    </location>
</feature>
<dbReference type="AlphaFoldDB" id="A0AAV2G920"/>
<proteinExistence type="predicted"/>
<name>A0AAV2G920_9ROSI</name>
<gene>
    <name evidence="2" type="ORF">LTRI10_LOCUS45992</name>
</gene>
<evidence type="ECO:0000313" key="2">
    <source>
        <dbReference type="EMBL" id="CAL1406255.1"/>
    </source>
</evidence>
<reference evidence="2 3" key="1">
    <citation type="submission" date="2024-04" db="EMBL/GenBank/DDBJ databases">
        <authorList>
            <person name="Fracassetti M."/>
        </authorList>
    </citation>
    <scope>NUCLEOTIDE SEQUENCE [LARGE SCALE GENOMIC DNA]</scope>
</reference>
<organism evidence="2 3">
    <name type="scientific">Linum trigynum</name>
    <dbReference type="NCBI Taxonomy" id="586398"/>
    <lineage>
        <taxon>Eukaryota</taxon>
        <taxon>Viridiplantae</taxon>
        <taxon>Streptophyta</taxon>
        <taxon>Embryophyta</taxon>
        <taxon>Tracheophyta</taxon>
        <taxon>Spermatophyta</taxon>
        <taxon>Magnoliopsida</taxon>
        <taxon>eudicotyledons</taxon>
        <taxon>Gunneridae</taxon>
        <taxon>Pentapetalae</taxon>
        <taxon>rosids</taxon>
        <taxon>fabids</taxon>
        <taxon>Malpighiales</taxon>
        <taxon>Linaceae</taxon>
        <taxon>Linum</taxon>
    </lineage>
</organism>
<dbReference type="EMBL" id="OZ034821">
    <property type="protein sequence ID" value="CAL1406255.1"/>
    <property type="molecule type" value="Genomic_DNA"/>
</dbReference>
<feature type="transmembrane region" description="Helical" evidence="1">
    <location>
        <begin position="20"/>
        <end position="41"/>
    </location>
</feature>
<keyword evidence="1" id="KW-0812">Transmembrane</keyword>
<accession>A0AAV2G920</accession>
<keyword evidence="1" id="KW-1133">Transmembrane helix</keyword>
<keyword evidence="3" id="KW-1185">Reference proteome</keyword>
<protein>
    <submittedName>
        <fullName evidence="2">Uncharacterized protein</fullName>
    </submittedName>
</protein>
<dbReference type="Proteomes" id="UP001497516">
    <property type="component" value="Chromosome 8"/>
</dbReference>
<evidence type="ECO:0000256" key="1">
    <source>
        <dbReference type="SAM" id="Phobius"/>
    </source>
</evidence>
<sequence length="83" mass="9445">MEAVNSKGSSSSLSRRRRSYISNSCCRALLCFVVTIIFFYSDTLSSPGIRCPFSASHDLHFQVSTLYFYFKFNVITLSLLLQD</sequence>